<comment type="caution">
    <text evidence="2">The sequence shown here is derived from an EMBL/GenBank/DDBJ whole genome shotgun (WGS) entry which is preliminary data.</text>
</comment>
<reference evidence="2" key="1">
    <citation type="submission" date="2022-10" db="EMBL/GenBank/DDBJ databases">
        <title>Tapping the CABI collections for fungal endophytes: first genome assemblies for Collariella, Neodidymelliopsis, Ascochyta clinopodiicola, Didymella pomorum, Didymosphaeria variabile, Neocosmospora piperis and Neocucurbitaria cava.</title>
        <authorList>
            <person name="Hill R."/>
        </authorList>
    </citation>
    <scope>NUCLEOTIDE SEQUENCE</scope>
    <source>
        <strain evidence="2">IMI 356815</strain>
    </source>
</reference>
<dbReference type="GeneID" id="80905503"/>
<organism evidence="2 3">
    <name type="scientific">Didymosphaeria variabile</name>
    <dbReference type="NCBI Taxonomy" id="1932322"/>
    <lineage>
        <taxon>Eukaryota</taxon>
        <taxon>Fungi</taxon>
        <taxon>Dikarya</taxon>
        <taxon>Ascomycota</taxon>
        <taxon>Pezizomycotina</taxon>
        <taxon>Dothideomycetes</taxon>
        <taxon>Pleosporomycetidae</taxon>
        <taxon>Pleosporales</taxon>
        <taxon>Massarineae</taxon>
        <taxon>Didymosphaeriaceae</taxon>
        <taxon>Didymosphaeria</taxon>
    </lineage>
</organism>
<feature type="signal peptide" evidence="1">
    <location>
        <begin position="1"/>
        <end position="17"/>
    </location>
</feature>
<feature type="chain" id="PRO_5040959616" evidence="1">
    <location>
        <begin position="18"/>
        <end position="235"/>
    </location>
</feature>
<dbReference type="OrthoDB" id="3800563at2759"/>
<evidence type="ECO:0000313" key="2">
    <source>
        <dbReference type="EMBL" id="KAJ4357398.1"/>
    </source>
</evidence>
<dbReference type="AlphaFoldDB" id="A0A9W9CE88"/>
<evidence type="ECO:0000313" key="3">
    <source>
        <dbReference type="Proteomes" id="UP001140513"/>
    </source>
</evidence>
<keyword evidence="1" id="KW-0732">Signal</keyword>
<sequence length="235" mass="23336">MRYTAASLCLALAAVQAAPQLPGTPGMGLPYIPVLPLKGVPDVLAGNGYNSIAASLSTATSALGIDADAIAGANAKLTGNVSVNPPDNLVPVLDVVKAVNAAQGTFWQLATDLEKKVCSVATSINQQNFAVQQANLIAAIQAQVTAIATLQANIQATIADIQKQIAAFSASEMSIVAATVNALAAAAVAASVPLTTLAIGLKNAGISSITDAANSLDVQSNALASFAGGVNFVGA</sequence>
<name>A0A9W9CE88_9PLEO</name>
<dbReference type="EMBL" id="JAPEUX010000002">
    <property type="protein sequence ID" value="KAJ4357398.1"/>
    <property type="molecule type" value="Genomic_DNA"/>
</dbReference>
<keyword evidence="3" id="KW-1185">Reference proteome</keyword>
<proteinExistence type="predicted"/>
<gene>
    <name evidence="2" type="ORF">N0V89_001973</name>
</gene>
<evidence type="ECO:0000256" key="1">
    <source>
        <dbReference type="SAM" id="SignalP"/>
    </source>
</evidence>
<protein>
    <submittedName>
        <fullName evidence="2">Uncharacterized protein</fullName>
    </submittedName>
</protein>
<accession>A0A9W9CE88</accession>
<dbReference type="RefSeq" id="XP_056074257.1">
    <property type="nucleotide sequence ID" value="XM_056210784.1"/>
</dbReference>
<dbReference type="Proteomes" id="UP001140513">
    <property type="component" value="Unassembled WGS sequence"/>
</dbReference>